<dbReference type="Pfam" id="PF00378">
    <property type="entry name" value="ECH_1"/>
    <property type="match status" value="1"/>
</dbReference>
<dbReference type="InterPro" id="IPR029045">
    <property type="entry name" value="ClpP/crotonase-like_dom_sf"/>
</dbReference>
<dbReference type="GO" id="GO:0016829">
    <property type="term" value="F:lyase activity"/>
    <property type="evidence" value="ECO:0007669"/>
    <property type="project" value="UniProtKB-KW"/>
</dbReference>
<dbReference type="GO" id="GO:0016853">
    <property type="term" value="F:isomerase activity"/>
    <property type="evidence" value="ECO:0007669"/>
    <property type="project" value="UniProtKB-KW"/>
</dbReference>
<evidence type="ECO:0000313" key="5">
    <source>
        <dbReference type="EMBL" id="TKX25025.1"/>
    </source>
</evidence>
<dbReference type="InterPro" id="IPR014748">
    <property type="entry name" value="Enoyl-CoA_hydra_C"/>
</dbReference>
<keyword evidence="2" id="KW-0843">Virulence</keyword>
<sequence length="562" mass="59917">MQAQKLARVAFSPAFIGGRRWVQRAWYSAPTSTLKVTSVPAPHSGSIKVLSLNRPSARNAISKQLLIDLSHEIESIHAEHADGASGPTRAVILSSESDACFCAGADLKERLTFTPEETSEFLAKLRSTFTRLSTLPIPTISAISSTAFGGGLELALCTHLRVFGSASLVALPETRLAIIPGAGGTFRLPAIIGQARARDMIITGRRVGAPEAYFLGLCDRLVEVGPEDVKVEGVARKKVLDQAIQLARDICEGGPVAIKAALEAVENCGLGEQGENAAYQKVLVTSDRTEALKAFGEKRKPVFMGRPPEIKLLSKTISQTLPPTTSKYQATTTSPTTTIHPTTSTMQFTTITRALTTLSLVLSATAAVDIFLPGTSSIPALDLTTTSMPSTTSMANTTSMPSTTGTGSTTSPATPWPTNISDPIKEMLMDESKERQAHRAKISQLVSEGKVTLVTFTRNPGATPAALAGRDEGKAQVTTPTTAWPTDVSDPIKEKLMEESKERQAQRARIDQLVSEGKVTRVKFGGEPSATPGVLVRRDEGRERVMLVTGMRGAEVTGRAEV</sequence>
<comment type="caution">
    <text evidence="5">The sequence shown here is derived from an EMBL/GenBank/DDBJ whole genome shotgun (WGS) entry which is preliminary data.</text>
</comment>
<keyword evidence="5" id="KW-0413">Isomerase</keyword>
<organism evidence="5 6">
    <name type="scientific">Elsinoe australis</name>
    <dbReference type="NCBI Taxonomy" id="40998"/>
    <lineage>
        <taxon>Eukaryota</taxon>
        <taxon>Fungi</taxon>
        <taxon>Dikarya</taxon>
        <taxon>Ascomycota</taxon>
        <taxon>Pezizomycotina</taxon>
        <taxon>Dothideomycetes</taxon>
        <taxon>Dothideomycetidae</taxon>
        <taxon>Myriangiales</taxon>
        <taxon>Elsinoaceae</taxon>
        <taxon>Elsinoe</taxon>
    </lineage>
</organism>
<dbReference type="EMBL" id="PTQR01000034">
    <property type="protein sequence ID" value="TKX25025.1"/>
    <property type="molecule type" value="Genomic_DNA"/>
</dbReference>
<name>A0A4U7B5L9_9PEZI</name>
<evidence type="ECO:0000256" key="2">
    <source>
        <dbReference type="ARBA" id="ARBA00023026"/>
    </source>
</evidence>
<gene>
    <name evidence="5" type="ORF">C1H76_2735</name>
</gene>
<dbReference type="AlphaFoldDB" id="A0A4U7B5L9"/>
<dbReference type="Gene3D" id="1.10.12.10">
    <property type="entry name" value="Lyase 2-enoyl-coa Hydratase, Chain A, domain 2"/>
    <property type="match status" value="1"/>
</dbReference>
<dbReference type="FunFam" id="3.90.226.10:FF:000058">
    <property type="entry name" value="Enoyl-CoA hydratase/isomerase family protein"/>
    <property type="match status" value="1"/>
</dbReference>
<proteinExistence type="inferred from homology"/>
<evidence type="ECO:0000256" key="4">
    <source>
        <dbReference type="SAM" id="MobiDB-lite"/>
    </source>
</evidence>
<dbReference type="GO" id="GO:0005739">
    <property type="term" value="C:mitochondrion"/>
    <property type="evidence" value="ECO:0007669"/>
    <property type="project" value="TreeGrafter"/>
</dbReference>
<keyword evidence="3" id="KW-0456">Lyase</keyword>
<evidence type="ECO:0000256" key="3">
    <source>
        <dbReference type="ARBA" id="ARBA00023239"/>
    </source>
</evidence>
<dbReference type="CDD" id="cd06558">
    <property type="entry name" value="crotonase-like"/>
    <property type="match status" value="1"/>
</dbReference>
<dbReference type="SUPFAM" id="SSF52096">
    <property type="entry name" value="ClpP/crotonase"/>
    <property type="match status" value="1"/>
</dbReference>
<reference evidence="5 6" key="1">
    <citation type="submission" date="2018-02" db="EMBL/GenBank/DDBJ databases">
        <title>Draft genome sequences of Elsinoe sp., causing black scab on jojoba.</title>
        <authorList>
            <person name="Stodart B."/>
            <person name="Jeffress S."/>
            <person name="Ash G."/>
            <person name="Arun Chinnappa K."/>
        </authorList>
    </citation>
    <scope>NUCLEOTIDE SEQUENCE [LARGE SCALE GENOMIC DNA]</scope>
    <source>
        <strain evidence="5 6">Hillstone_2</strain>
    </source>
</reference>
<comment type="similarity">
    <text evidence="1">Belongs to the enoyl-CoA hydratase/isomerase family.</text>
</comment>
<evidence type="ECO:0000313" key="6">
    <source>
        <dbReference type="Proteomes" id="UP000308133"/>
    </source>
</evidence>
<dbReference type="PANTHER" id="PTHR11941:SF171">
    <property type="entry name" value="SD19268P"/>
    <property type="match status" value="1"/>
</dbReference>
<feature type="region of interest" description="Disordered" evidence="4">
    <location>
        <begin position="391"/>
        <end position="418"/>
    </location>
</feature>
<dbReference type="InterPro" id="IPR001753">
    <property type="entry name" value="Enoyl-CoA_hydra/iso"/>
</dbReference>
<protein>
    <submittedName>
        <fullName evidence="5">Enoyl-CoA isomerase/hydratase-like protein</fullName>
    </submittedName>
</protein>
<feature type="region of interest" description="Disordered" evidence="4">
    <location>
        <begin position="462"/>
        <end position="486"/>
    </location>
</feature>
<dbReference type="Gene3D" id="3.90.226.10">
    <property type="entry name" value="2-enoyl-CoA Hydratase, Chain A, domain 1"/>
    <property type="match status" value="1"/>
</dbReference>
<accession>A0A4U7B5L9</accession>
<dbReference type="PANTHER" id="PTHR11941">
    <property type="entry name" value="ENOYL-COA HYDRATASE-RELATED"/>
    <property type="match status" value="1"/>
</dbReference>
<dbReference type="Proteomes" id="UP000308133">
    <property type="component" value="Unassembled WGS sequence"/>
</dbReference>
<evidence type="ECO:0000256" key="1">
    <source>
        <dbReference type="ARBA" id="ARBA00005254"/>
    </source>
</evidence>
<dbReference type="GO" id="GO:0006635">
    <property type="term" value="P:fatty acid beta-oxidation"/>
    <property type="evidence" value="ECO:0007669"/>
    <property type="project" value="TreeGrafter"/>
</dbReference>